<name>A0A8T0CTG3_CORYI</name>
<dbReference type="Proteomes" id="UP000806378">
    <property type="component" value="Unassembled WGS sequence"/>
</dbReference>
<keyword evidence="2" id="KW-1185">Reference proteome</keyword>
<dbReference type="AlphaFoldDB" id="A0A8T0CTG3"/>
<dbReference type="Gramene" id="rna-gnl|WGS:JABURB|Cocit.L4887.1">
    <property type="protein sequence ID" value="cds-KAF7850918.1"/>
    <property type="gene ID" value="gene-BT93_L4887"/>
</dbReference>
<dbReference type="PANTHER" id="PTHR31325">
    <property type="entry name" value="OS01G0798800 PROTEIN-RELATED"/>
    <property type="match status" value="1"/>
</dbReference>
<sequence length="295" mass="34241">MGRLLNFLVQLSVAKQRWSNHLPQFNLLCFCLKPDSGSLMSKILRCCWLEEEWKKRRFLAYKEVPIALQELILCEIKMVDDQRGFKPFTKKGEWALERHDFYKELQSSICTDFGRSITIWHIATSICYQLDDANTSGGASLKEISKWISDYMMHLVVNLPEMLSVASGRVIYEHVRRVIKELQDSTPEMKDEHSACQILQAAELPDHATQNPEDPVIELGWLILPDTQQLSRKLLTLEKKWEIISSVWTEMLCYAAYNCDLDSHAQQLRRGGEFITLIWLLLAHKTDRFNFGKCG</sequence>
<accession>A0A8T0CTG3</accession>
<comment type="caution">
    <text evidence="1">The sequence shown here is derived from an EMBL/GenBank/DDBJ whole genome shotgun (WGS) entry which is preliminary data.</text>
</comment>
<proteinExistence type="predicted"/>
<protein>
    <recommendedName>
        <fullName evidence="3">DUF4220 domain-containing protein</fullName>
    </recommendedName>
</protein>
<evidence type="ECO:0000313" key="1">
    <source>
        <dbReference type="EMBL" id="KAF7850918.1"/>
    </source>
</evidence>
<dbReference type="EMBL" id="MU089575">
    <property type="protein sequence ID" value="KAF7850918.1"/>
    <property type="molecule type" value="Genomic_DNA"/>
</dbReference>
<dbReference type="InterPro" id="IPR007658">
    <property type="entry name" value="DUF594"/>
</dbReference>
<organism evidence="1 2">
    <name type="scientific">Corymbia citriodora subsp. variegata</name>
    <dbReference type="NCBI Taxonomy" id="360336"/>
    <lineage>
        <taxon>Eukaryota</taxon>
        <taxon>Viridiplantae</taxon>
        <taxon>Streptophyta</taxon>
        <taxon>Embryophyta</taxon>
        <taxon>Tracheophyta</taxon>
        <taxon>Spermatophyta</taxon>
        <taxon>Magnoliopsida</taxon>
        <taxon>eudicotyledons</taxon>
        <taxon>Gunneridae</taxon>
        <taxon>Pentapetalae</taxon>
        <taxon>rosids</taxon>
        <taxon>malvids</taxon>
        <taxon>Myrtales</taxon>
        <taxon>Myrtaceae</taxon>
        <taxon>Myrtoideae</taxon>
        <taxon>Eucalypteae</taxon>
        <taxon>Corymbia</taxon>
    </lineage>
</organism>
<reference evidence="1" key="1">
    <citation type="submission" date="2020-05" db="EMBL/GenBank/DDBJ databases">
        <title>WGS assembly of Corymbia citriodora subspecies variegata.</title>
        <authorList>
            <person name="Barry K."/>
            <person name="Hundley H."/>
            <person name="Shu S."/>
            <person name="Jenkins J."/>
            <person name="Grimwood J."/>
            <person name="Baten A."/>
        </authorList>
    </citation>
    <scope>NUCLEOTIDE SEQUENCE</scope>
    <source>
        <strain evidence="1">CV2-018</strain>
    </source>
</reference>
<dbReference type="Pfam" id="PF04578">
    <property type="entry name" value="DUF594"/>
    <property type="match status" value="1"/>
</dbReference>
<evidence type="ECO:0008006" key="3">
    <source>
        <dbReference type="Google" id="ProtNLM"/>
    </source>
</evidence>
<gene>
    <name evidence="1" type="ORF">BT93_L4887</name>
</gene>
<dbReference type="OrthoDB" id="1689146at2759"/>
<evidence type="ECO:0000313" key="2">
    <source>
        <dbReference type="Proteomes" id="UP000806378"/>
    </source>
</evidence>